<sequence length="134" mass="14587">MRTTSSTNHSSSSSSRTDKPKHVAVMLDGDDPRPEKQGMVKVQEEKKRKKRSTATLAFANSETITSPIKKQKTALLTRKPKCLIHSSSNNDGRSVNGGSGATAAKSKLTGAPKPQQKLSTSQKRATERLRQRKA</sequence>
<protein>
    <submittedName>
        <fullName evidence="2">Uncharacterized protein</fullName>
    </submittedName>
</protein>
<feature type="region of interest" description="Disordered" evidence="1">
    <location>
        <begin position="1"/>
        <end position="134"/>
    </location>
</feature>
<dbReference type="AlphaFoldDB" id="A0AA39YWU1"/>
<keyword evidence="3" id="KW-1185">Reference proteome</keyword>
<comment type="caution">
    <text evidence="2">The sequence shown here is derived from an EMBL/GenBank/DDBJ whole genome shotgun (WGS) entry which is preliminary data.</text>
</comment>
<feature type="compositionally biased region" description="Basic and acidic residues" evidence="1">
    <location>
        <begin position="30"/>
        <end position="46"/>
    </location>
</feature>
<organism evidence="2 3">
    <name type="scientific">Lasiodiplodia hormozganensis</name>
    <dbReference type="NCBI Taxonomy" id="869390"/>
    <lineage>
        <taxon>Eukaryota</taxon>
        <taxon>Fungi</taxon>
        <taxon>Dikarya</taxon>
        <taxon>Ascomycota</taxon>
        <taxon>Pezizomycotina</taxon>
        <taxon>Dothideomycetes</taxon>
        <taxon>Dothideomycetes incertae sedis</taxon>
        <taxon>Botryosphaeriales</taxon>
        <taxon>Botryosphaeriaceae</taxon>
        <taxon>Lasiodiplodia</taxon>
    </lineage>
</organism>
<proteinExistence type="predicted"/>
<feature type="compositionally biased region" description="Low complexity" evidence="1">
    <location>
        <begin position="1"/>
        <end position="15"/>
    </location>
</feature>
<dbReference type="Proteomes" id="UP001175001">
    <property type="component" value="Unassembled WGS sequence"/>
</dbReference>
<gene>
    <name evidence="2" type="ORF">DIS24_g3560</name>
</gene>
<feature type="compositionally biased region" description="Polar residues" evidence="1">
    <location>
        <begin position="53"/>
        <end position="68"/>
    </location>
</feature>
<feature type="compositionally biased region" description="Basic and acidic residues" evidence="1">
    <location>
        <begin position="124"/>
        <end position="134"/>
    </location>
</feature>
<evidence type="ECO:0000256" key="1">
    <source>
        <dbReference type="SAM" id="MobiDB-lite"/>
    </source>
</evidence>
<reference evidence="2" key="1">
    <citation type="submission" date="2023-06" db="EMBL/GenBank/DDBJ databases">
        <title>Multi-omics analyses reveal the molecular pathogenesis toolkit of Lasiodiplodia hormozganensis, a cross-kingdom pathogen.</title>
        <authorList>
            <person name="Felix C."/>
            <person name="Meneses R."/>
            <person name="Goncalves M.F.M."/>
            <person name="Tilleman L."/>
            <person name="Duarte A.S."/>
            <person name="Jorrin-Novo J.V."/>
            <person name="Van De Peer Y."/>
            <person name="Deforce D."/>
            <person name="Van Nieuwerburgh F."/>
            <person name="Esteves A.C."/>
            <person name="Alves A."/>
        </authorList>
    </citation>
    <scope>NUCLEOTIDE SEQUENCE</scope>
    <source>
        <strain evidence="2">CBS 339.90</strain>
    </source>
</reference>
<dbReference type="EMBL" id="JAUJDW010000012">
    <property type="protein sequence ID" value="KAK0660001.1"/>
    <property type="molecule type" value="Genomic_DNA"/>
</dbReference>
<evidence type="ECO:0000313" key="2">
    <source>
        <dbReference type="EMBL" id="KAK0660001.1"/>
    </source>
</evidence>
<name>A0AA39YWU1_9PEZI</name>
<accession>A0AA39YWU1</accession>
<evidence type="ECO:0000313" key="3">
    <source>
        <dbReference type="Proteomes" id="UP001175001"/>
    </source>
</evidence>